<proteinExistence type="predicted"/>
<feature type="compositionally biased region" description="Low complexity" evidence="1">
    <location>
        <begin position="10"/>
        <end position="23"/>
    </location>
</feature>
<feature type="compositionally biased region" description="Low complexity" evidence="1">
    <location>
        <begin position="333"/>
        <end position="353"/>
    </location>
</feature>
<dbReference type="VEuPathDB" id="FungiDB:PC9H_003346"/>
<feature type="compositionally biased region" description="Polar residues" evidence="1">
    <location>
        <begin position="308"/>
        <end position="322"/>
    </location>
</feature>
<accession>A0A8H6ZY91</accession>
<protein>
    <recommendedName>
        <fullName evidence="2">Methyltransferase domain-containing protein</fullName>
    </recommendedName>
</protein>
<keyword evidence="4" id="KW-1185">Reference proteome</keyword>
<dbReference type="OrthoDB" id="2013972at2759"/>
<dbReference type="GeneID" id="59373164"/>
<feature type="region of interest" description="Disordered" evidence="1">
    <location>
        <begin position="1"/>
        <end position="42"/>
    </location>
</feature>
<dbReference type="SUPFAM" id="SSF53335">
    <property type="entry name" value="S-adenosyl-L-methionine-dependent methyltransferases"/>
    <property type="match status" value="1"/>
</dbReference>
<gene>
    <name evidence="3" type="ORF">PC9H_003346</name>
</gene>
<dbReference type="Pfam" id="PF13649">
    <property type="entry name" value="Methyltransf_25"/>
    <property type="match status" value="1"/>
</dbReference>
<evidence type="ECO:0000313" key="3">
    <source>
        <dbReference type="EMBL" id="KAF7436513.1"/>
    </source>
</evidence>
<feature type="domain" description="Methyltransferase" evidence="2">
    <location>
        <begin position="94"/>
        <end position="190"/>
    </location>
</feature>
<evidence type="ECO:0000256" key="1">
    <source>
        <dbReference type="SAM" id="MobiDB-lite"/>
    </source>
</evidence>
<feature type="compositionally biased region" description="Basic and acidic residues" evidence="1">
    <location>
        <begin position="24"/>
        <end position="42"/>
    </location>
</feature>
<evidence type="ECO:0000313" key="4">
    <source>
        <dbReference type="Proteomes" id="UP000623687"/>
    </source>
</evidence>
<dbReference type="RefSeq" id="XP_036634412.1">
    <property type="nucleotide sequence ID" value="XM_036772939.1"/>
</dbReference>
<name>A0A8H6ZY91_PLEOS</name>
<feature type="compositionally biased region" description="Pro residues" evidence="1">
    <location>
        <begin position="226"/>
        <end position="237"/>
    </location>
</feature>
<feature type="region of interest" description="Disordered" evidence="1">
    <location>
        <begin position="297"/>
        <end position="392"/>
    </location>
</feature>
<dbReference type="Gene3D" id="3.40.50.150">
    <property type="entry name" value="Vaccinia Virus protein VP39"/>
    <property type="match status" value="1"/>
</dbReference>
<comment type="caution">
    <text evidence="3">The sequence shown here is derived from an EMBL/GenBank/DDBJ whole genome shotgun (WGS) entry which is preliminary data.</text>
</comment>
<dbReference type="GO" id="GO:0008168">
    <property type="term" value="F:methyltransferase activity"/>
    <property type="evidence" value="ECO:0007669"/>
    <property type="project" value="TreeGrafter"/>
</dbReference>
<dbReference type="Proteomes" id="UP000623687">
    <property type="component" value="Unassembled WGS sequence"/>
</dbReference>
<dbReference type="CDD" id="cd02440">
    <property type="entry name" value="AdoMet_MTases"/>
    <property type="match status" value="1"/>
</dbReference>
<dbReference type="InterPro" id="IPR029063">
    <property type="entry name" value="SAM-dependent_MTases_sf"/>
</dbReference>
<dbReference type="PANTHER" id="PTHR43591:SF24">
    <property type="entry name" value="2-METHOXY-6-POLYPRENYL-1,4-BENZOQUINOL METHYLASE, MITOCHONDRIAL"/>
    <property type="match status" value="1"/>
</dbReference>
<dbReference type="PANTHER" id="PTHR43591">
    <property type="entry name" value="METHYLTRANSFERASE"/>
    <property type="match status" value="1"/>
</dbReference>
<organism evidence="3 4">
    <name type="scientific">Pleurotus ostreatus</name>
    <name type="common">Oyster mushroom</name>
    <name type="synonym">White-rot fungus</name>
    <dbReference type="NCBI Taxonomy" id="5322"/>
    <lineage>
        <taxon>Eukaryota</taxon>
        <taxon>Fungi</taxon>
        <taxon>Dikarya</taxon>
        <taxon>Basidiomycota</taxon>
        <taxon>Agaricomycotina</taxon>
        <taxon>Agaricomycetes</taxon>
        <taxon>Agaricomycetidae</taxon>
        <taxon>Agaricales</taxon>
        <taxon>Pleurotineae</taxon>
        <taxon>Pleurotaceae</taxon>
        <taxon>Pleurotus</taxon>
    </lineage>
</organism>
<dbReference type="InterPro" id="IPR041698">
    <property type="entry name" value="Methyltransf_25"/>
</dbReference>
<feature type="region of interest" description="Disordered" evidence="1">
    <location>
        <begin position="219"/>
        <end position="240"/>
    </location>
</feature>
<reference evidence="3" key="1">
    <citation type="submission" date="2019-07" db="EMBL/GenBank/DDBJ databases">
        <authorList>
            <person name="Palmer J.M."/>
        </authorList>
    </citation>
    <scope>NUCLEOTIDE SEQUENCE</scope>
    <source>
        <strain evidence="3">PC9</strain>
    </source>
</reference>
<dbReference type="AlphaFoldDB" id="A0A8H6ZY91"/>
<feature type="compositionally biased region" description="Low complexity" evidence="1">
    <location>
        <begin position="362"/>
        <end position="376"/>
    </location>
</feature>
<dbReference type="EMBL" id="JACETU010000002">
    <property type="protein sequence ID" value="KAF7436513.1"/>
    <property type="molecule type" value="Genomic_DNA"/>
</dbReference>
<sequence>MIPAASPQMQSGTSAFSAQSSSFDGKRPGTARREEPRVLDGRLYHRYDPEKAPYPLSYDRQVLELEALDNRLMKHLKGSTSFINFSEGPPQQSLDLGCGTGTWVIDAAKEWPDCSFVGFDLVNVQISLRGLDPSISRRIRWVHGNFLTTKLPFKDDEFDHVHIQSIARGVPESKWGVLFEEVNRVLRPGGAVEIIEDDIIFPVLPRWFTAPLRARPRRASSVHFPGGPPRDLSPPPSLSKDMHDHSLLESLFTSVFESRFINLKPTAVLPSYFTTYFRHVVLGPVLHFPMPPLPPLQPLPQQLPPSSAFDTLSTDSADSKSPTFHPVPMNRPTSLSLSSTLSASTNATKNSSLFSRAGRGKSSSISSNGDTSSLSSDAIDEDSETPVRDTTPVPFQRYYIDRSLTKDSTSVSSQPQALFRSENLAALNERSLAMHLYRGYQTVLACEGAMWEELIDRLRNRKEELKPYGWEDDEELEALQHRMRFERLIERYRSDMQARIALWCSLCGIGWPFPPREPLTKAELIEEERIREGMLEARNYATPEDLQAPCRAVRALVGYKSLLEER</sequence>
<evidence type="ECO:0000259" key="2">
    <source>
        <dbReference type="Pfam" id="PF13649"/>
    </source>
</evidence>